<dbReference type="CDD" id="cd20251">
    <property type="entry name" value="Complex1_LYR_SF"/>
    <property type="match status" value="1"/>
</dbReference>
<accession>A0AAW1QLV1</accession>
<gene>
    <name evidence="2" type="ORF">WJX74_003627</name>
</gene>
<proteinExistence type="predicted"/>
<organism evidence="2 3">
    <name type="scientific">Apatococcus lobatus</name>
    <dbReference type="NCBI Taxonomy" id="904363"/>
    <lineage>
        <taxon>Eukaryota</taxon>
        <taxon>Viridiplantae</taxon>
        <taxon>Chlorophyta</taxon>
        <taxon>core chlorophytes</taxon>
        <taxon>Trebouxiophyceae</taxon>
        <taxon>Chlorellales</taxon>
        <taxon>Chlorellaceae</taxon>
        <taxon>Apatococcus</taxon>
    </lineage>
</organism>
<dbReference type="AlphaFoldDB" id="A0AAW1QLV1"/>
<feature type="domain" description="Complex 1 LYR protein" evidence="1">
    <location>
        <begin position="5"/>
        <end position="57"/>
    </location>
</feature>
<name>A0AAW1QLV1_9CHLO</name>
<evidence type="ECO:0000259" key="1">
    <source>
        <dbReference type="Pfam" id="PF05347"/>
    </source>
</evidence>
<sequence length="81" mass="9173">MHLPSLYRSILKAAQQFPSIRRAAIISDIKHEFHANKSLQDPNAIRAQVQLAVTSLEQLHGYNSMQEQPKDMDIHLKGPAQ</sequence>
<dbReference type="Pfam" id="PF05347">
    <property type="entry name" value="Complex1_LYR"/>
    <property type="match status" value="1"/>
</dbReference>
<evidence type="ECO:0000313" key="2">
    <source>
        <dbReference type="EMBL" id="KAK9822413.1"/>
    </source>
</evidence>
<reference evidence="2 3" key="1">
    <citation type="journal article" date="2024" name="Nat. Commun.">
        <title>Phylogenomics reveals the evolutionary origins of lichenization in chlorophyte algae.</title>
        <authorList>
            <person name="Puginier C."/>
            <person name="Libourel C."/>
            <person name="Otte J."/>
            <person name="Skaloud P."/>
            <person name="Haon M."/>
            <person name="Grisel S."/>
            <person name="Petersen M."/>
            <person name="Berrin J.G."/>
            <person name="Delaux P.M."/>
            <person name="Dal Grande F."/>
            <person name="Keller J."/>
        </authorList>
    </citation>
    <scope>NUCLEOTIDE SEQUENCE [LARGE SCALE GENOMIC DNA]</scope>
    <source>
        <strain evidence="2 3">SAG 2145</strain>
    </source>
</reference>
<evidence type="ECO:0000313" key="3">
    <source>
        <dbReference type="Proteomes" id="UP001438707"/>
    </source>
</evidence>
<dbReference type="InterPro" id="IPR008011">
    <property type="entry name" value="Complex1_LYR_dom"/>
</dbReference>
<dbReference type="EMBL" id="JALJOS010000032">
    <property type="protein sequence ID" value="KAK9822413.1"/>
    <property type="molecule type" value="Genomic_DNA"/>
</dbReference>
<protein>
    <recommendedName>
        <fullName evidence="1">Complex 1 LYR protein domain-containing protein</fullName>
    </recommendedName>
</protein>
<dbReference type="Proteomes" id="UP001438707">
    <property type="component" value="Unassembled WGS sequence"/>
</dbReference>
<comment type="caution">
    <text evidence="2">The sequence shown here is derived from an EMBL/GenBank/DDBJ whole genome shotgun (WGS) entry which is preliminary data.</text>
</comment>
<keyword evidence="3" id="KW-1185">Reference proteome</keyword>